<keyword evidence="5" id="KW-1185">Reference proteome</keyword>
<evidence type="ECO:0000313" key="4">
    <source>
        <dbReference type="EMBL" id="GGL73051.1"/>
    </source>
</evidence>
<evidence type="ECO:0000259" key="2">
    <source>
        <dbReference type="Pfam" id="PF09722"/>
    </source>
</evidence>
<dbReference type="Pfam" id="PF20432">
    <property type="entry name" value="Xre-like-HTH"/>
    <property type="match status" value="1"/>
</dbReference>
<protein>
    <recommendedName>
        <fullName evidence="6">Antitoxin Xre/MbcA/ParS-like toxin-binding domain-containing protein</fullName>
    </recommendedName>
</protein>
<comment type="caution">
    <text evidence="4">The sequence shown here is derived from an EMBL/GenBank/DDBJ whole genome shotgun (WGS) entry which is preliminary data.</text>
</comment>
<feature type="domain" description="Antitoxin Xre/MbcA/ParS-like toxin-binding" evidence="2">
    <location>
        <begin position="90"/>
        <end position="140"/>
    </location>
</feature>
<name>A0ABQ2G3R7_9DEIO</name>
<feature type="compositionally biased region" description="Basic and acidic residues" evidence="1">
    <location>
        <begin position="1"/>
        <end position="17"/>
    </location>
</feature>
<proteinExistence type="predicted"/>
<dbReference type="EMBL" id="BMOL01000002">
    <property type="protein sequence ID" value="GGL73051.1"/>
    <property type="molecule type" value="Genomic_DNA"/>
</dbReference>
<dbReference type="Proteomes" id="UP000639973">
    <property type="component" value="Unassembled WGS sequence"/>
</dbReference>
<feature type="domain" description="Antitoxin Xre-like helix-turn-helix" evidence="3">
    <location>
        <begin position="27"/>
        <end position="83"/>
    </location>
</feature>
<gene>
    <name evidence="4" type="ORF">GCM10010840_08880</name>
</gene>
<evidence type="ECO:0000313" key="5">
    <source>
        <dbReference type="Proteomes" id="UP000639973"/>
    </source>
</evidence>
<dbReference type="InterPro" id="IPR046847">
    <property type="entry name" value="Xre-like_HTH"/>
</dbReference>
<evidence type="ECO:0008006" key="6">
    <source>
        <dbReference type="Google" id="ProtNLM"/>
    </source>
</evidence>
<sequence length="161" mass="17703">MGTHRMREPLMHQEKPNLTDPATASRLSRGLPAGVHMLQALGLSREEQASLLGLSVRSLQRGEDGHGPELSQDQLTRLSLVVGIYKALRLLYDDATAAGWPHRTNRRPPFGGQTPLTYMRQGGIPAMYETRRLLDADRGGLFSVTPEAHRSAPGFPTVVEL</sequence>
<feature type="region of interest" description="Disordered" evidence="1">
    <location>
        <begin position="1"/>
        <end position="23"/>
    </location>
</feature>
<accession>A0ABQ2G3R7</accession>
<evidence type="ECO:0000259" key="3">
    <source>
        <dbReference type="Pfam" id="PF20432"/>
    </source>
</evidence>
<evidence type="ECO:0000256" key="1">
    <source>
        <dbReference type="SAM" id="MobiDB-lite"/>
    </source>
</evidence>
<reference evidence="5" key="1">
    <citation type="journal article" date="2019" name="Int. J. Syst. Evol. Microbiol.">
        <title>The Global Catalogue of Microorganisms (GCM) 10K type strain sequencing project: providing services to taxonomists for standard genome sequencing and annotation.</title>
        <authorList>
            <consortium name="The Broad Institute Genomics Platform"/>
            <consortium name="The Broad Institute Genome Sequencing Center for Infectious Disease"/>
            <person name="Wu L."/>
            <person name="Ma J."/>
        </authorList>
    </citation>
    <scope>NUCLEOTIDE SEQUENCE [LARGE SCALE GENOMIC DNA]</scope>
    <source>
        <strain evidence="5">JCM 15442</strain>
    </source>
</reference>
<dbReference type="Pfam" id="PF09722">
    <property type="entry name" value="Xre_MbcA_ParS_C"/>
    <property type="match status" value="1"/>
</dbReference>
<dbReference type="InterPro" id="IPR024467">
    <property type="entry name" value="Xre/MbcA/ParS-like_toxin-bd"/>
</dbReference>
<organism evidence="4 5">
    <name type="scientific">Deinococcus aerolatus</name>
    <dbReference type="NCBI Taxonomy" id="522487"/>
    <lineage>
        <taxon>Bacteria</taxon>
        <taxon>Thermotogati</taxon>
        <taxon>Deinococcota</taxon>
        <taxon>Deinococci</taxon>
        <taxon>Deinococcales</taxon>
        <taxon>Deinococcaceae</taxon>
        <taxon>Deinococcus</taxon>
    </lineage>
</organism>